<organism evidence="1 2">
    <name type="scientific">Ramlibacter humi</name>
    <dbReference type="NCBI Taxonomy" id="2530451"/>
    <lineage>
        <taxon>Bacteria</taxon>
        <taxon>Pseudomonadati</taxon>
        <taxon>Pseudomonadota</taxon>
        <taxon>Betaproteobacteria</taxon>
        <taxon>Burkholderiales</taxon>
        <taxon>Comamonadaceae</taxon>
        <taxon>Ramlibacter</taxon>
    </lineage>
</organism>
<comment type="caution">
    <text evidence="1">The sequence shown here is derived from an EMBL/GenBank/DDBJ whole genome shotgun (WGS) entry which is preliminary data.</text>
</comment>
<evidence type="ECO:0000313" key="2">
    <source>
        <dbReference type="Proteomes" id="UP000297839"/>
    </source>
</evidence>
<evidence type="ECO:0000313" key="1">
    <source>
        <dbReference type="EMBL" id="TFZ07766.1"/>
    </source>
</evidence>
<dbReference type="RefSeq" id="WP_205959601.1">
    <property type="nucleotide sequence ID" value="NZ_SMLK01000001.1"/>
</dbReference>
<dbReference type="PROSITE" id="PS51257">
    <property type="entry name" value="PROKAR_LIPOPROTEIN"/>
    <property type="match status" value="1"/>
</dbReference>
<reference evidence="1 2" key="1">
    <citation type="submission" date="2019-03" db="EMBL/GenBank/DDBJ databases">
        <title>Ramlibacter sp. 18x22-1, whole genome shotgun sequence.</title>
        <authorList>
            <person name="Zhang X."/>
            <person name="Feng G."/>
            <person name="Zhu H."/>
        </authorList>
    </citation>
    <scope>NUCLEOTIDE SEQUENCE [LARGE SCALE GENOMIC DNA]</scope>
    <source>
        <strain evidence="1 2">18x22-1</strain>
    </source>
</reference>
<proteinExistence type="predicted"/>
<keyword evidence="2" id="KW-1185">Reference proteome</keyword>
<sequence>MDRRVFSLSLLGSAVAALTGCGGGGGGEEVAAAAVPDVPAVVPPAAPTVELASATALKGATVMLQTVAAADGDGEPAPGQANYWDLEPDFSLEDGYNDQWDQALVLSIDDGATVTGFPSDQLYSELTFYGPELGAADGVVTVTFNAAPNRAELHQVRGAALQQTLDLRAATGAISATWNDNYAINSGNFGDEPSSYQVVVRSTAGALLATLYSDDRTTVVGTQGSGTLTAFAGQIVVLSFELSPQGGYNSPTTVTAVSVRDGGAVEYVTNGNFAAGGTGWTVPAVKIVQNVQSGVRTLAGLEVQRMFFSQPNATWGRFTDTFRNPTGAPITVTVTYASNLGSDGYGILYTTPGANGKALTAWDGNTGDRDVAIVYGTGTPTFTSASALNTNDGNDDIFVAYPLTVAAGATVTLVHFIVMNGTDTGQTAADTTARATATDTAAADIATNFRNNVAYRRGMLQPQLDTLANF</sequence>
<gene>
    <name evidence="1" type="ORF">EZ216_00955</name>
</gene>
<protein>
    <recommendedName>
        <fullName evidence="3">Lipoprotein</fullName>
    </recommendedName>
</protein>
<dbReference type="AlphaFoldDB" id="A0A4Z0C7W2"/>
<evidence type="ECO:0008006" key="3">
    <source>
        <dbReference type="Google" id="ProtNLM"/>
    </source>
</evidence>
<dbReference type="Proteomes" id="UP000297839">
    <property type="component" value="Unassembled WGS sequence"/>
</dbReference>
<dbReference type="EMBL" id="SMLK01000001">
    <property type="protein sequence ID" value="TFZ07766.1"/>
    <property type="molecule type" value="Genomic_DNA"/>
</dbReference>
<accession>A0A4Z0C7W2</accession>
<name>A0A4Z0C7W2_9BURK</name>